<keyword evidence="6" id="KW-0496">Mitochondrion</keyword>
<comment type="similarity">
    <text evidence="2 6">Belongs to the GcvH family.</text>
</comment>
<dbReference type="InterPro" id="IPR000089">
    <property type="entry name" value="Biotin_lipoyl"/>
</dbReference>
<comment type="subcellular location">
    <subcellularLocation>
        <location evidence="1 6">Mitochondrion</location>
    </subcellularLocation>
</comment>
<reference evidence="8" key="1">
    <citation type="submission" date="2020-06" db="EMBL/GenBank/DDBJ databases">
        <title>WGS assembly of Ceratodon purpureus strain R40.</title>
        <authorList>
            <person name="Carey S.B."/>
            <person name="Jenkins J."/>
            <person name="Shu S."/>
            <person name="Lovell J.T."/>
            <person name="Sreedasyam A."/>
            <person name="Maumus F."/>
            <person name="Tiley G.P."/>
            <person name="Fernandez-Pozo N."/>
            <person name="Barry K."/>
            <person name="Chen C."/>
            <person name="Wang M."/>
            <person name="Lipzen A."/>
            <person name="Daum C."/>
            <person name="Saski C.A."/>
            <person name="Payton A.C."/>
            <person name="Mcbreen J.C."/>
            <person name="Conrad R.E."/>
            <person name="Kollar L.M."/>
            <person name="Olsson S."/>
            <person name="Huttunen S."/>
            <person name="Landis J.B."/>
            <person name="Wickett N.J."/>
            <person name="Johnson M.G."/>
            <person name="Rensing S.A."/>
            <person name="Grimwood J."/>
            <person name="Schmutz J."/>
            <person name="Mcdaniel S.F."/>
        </authorList>
    </citation>
    <scope>NUCLEOTIDE SEQUENCE</scope>
    <source>
        <strain evidence="8">R40</strain>
    </source>
</reference>
<dbReference type="InterPro" id="IPR033753">
    <property type="entry name" value="GCV_H/Fam206"/>
</dbReference>
<dbReference type="Proteomes" id="UP000822688">
    <property type="component" value="Chromosome 8"/>
</dbReference>
<dbReference type="PANTHER" id="PTHR11715:SF3">
    <property type="entry name" value="GLYCINE CLEAVAGE SYSTEM H PROTEIN-RELATED"/>
    <property type="match status" value="1"/>
</dbReference>
<evidence type="ECO:0000256" key="6">
    <source>
        <dbReference type="RuleBase" id="RU364055"/>
    </source>
</evidence>
<dbReference type="PANTHER" id="PTHR11715">
    <property type="entry name" value="GLYCINE CLEAVAGE SYSTEM H PROTEIN"/>
    <property type="match status" value="1"/>
</dbReference>
<dbReference type="CDD" id="cd06848">
    <property type="entry name" value="GCS_H"/>
    <property type="match status" value="1"/>
</dbReference>
<evidence type="ECO:0000256" key="3">
    <source>
        <dbReference type="ARBA" id="ARBA00022823"/>
    </source>
</evidence>
<comment type="caution">
    <text evidence="8">The sequence shown here is derived from an EMBL/GenBank/DDBJ whole genome shotgun (WGS) entry which is preliminary data.</text>
</comment>
<comment type="function">
    <text evidence="6">The H protein shuttles the methylamine group of glycine from the P protein to the T protein.</text>
</comment>
<comment type="cofactor">
    <cofactor evidence="6">
        <name>(R)-lipoate</name>
        <dbReference type="ChEBI" id="CHEBI:83088"/>
    </cofactor>
    <text evidence="6">Binds 1 lipoyl cofactor covalently.</text>
</comment>
<accession>A0A8T0H0V7</accession>
<protein>
    <recommendedName>
        <fullName evidence="6">Glycine cleavage system H protein</fullName>
    </recommendedName>
</protein>
<feature type="modified residue" description="N6-lipoyllysine" evidence="5">
    <location>
        <position position="105"/>
    </location>
</feature>
<proteinExistence type="inferred from homology"/>
<evidence type="ECO:0000256" key="4">
    <source>
        <dbReference type="ARBA" id="ARBA00022946"/>
    </source>
</evidence>
<dbReference type="PROSITE" id="PS50968">
    <property type="entry name" value="BIOTINYL_LIPOYL"/>
    <property type="match status" value="1"/>
</dbReference>
<dbReference type="NCBIfam" id="TIGR00527">
    <property type="entry name" value="gcvH"/>
    <property type="match status" value="1"/>
</dbReference>
<dbReference type="SUPFAM" id="SSF51230">
    <property type="entry name" value="Single hybrid motif"/>
    <property type="match status" value="1"/>
</dbReference>
<keyword evidence="3 5" id="KW-0450">Lipoyl</keyword>
<name>A0A8T0H0V7_CERPU</name>
<dbReference type="AlphaFoldDB" id="A0A8T0H0V7"/>
<dbReference type="GO" id="GO:0009249">
    <property type="term" value="P:protein lipoylation"/>
    <property type="evidence" value="ECO:0007669"/>
    <property type="project" value="TreeGrafter"/>
</dbReference>
<evidence type="ECO:0000259" key="7">
    <source>
        <dbReference type="PROSITE" id="PS50968"/>
    </source>
</evidence>
<dbReference type="InterPro" id="IPR017453">
    <property type="entry name" value="GCV_H_sub"/>
</dbReference>
<dbReference type="GO" id="GO:0005739">
    <property type="term" value="C:mitochondrion"/>
    <property type="evidence" value="ECO:0007669"/>
    <property type="project" value="UniProtKB-SubCell"/>
</dbReference>
<dbReference type="PROSITE" id="PS00189">
    <property type="entry name" value="LIPOYL"/>
    <property type="match status" value="1"/>
</dbReference>
<dbReference type="GO" id="GO:0019464">
    <property type="term" value="P:glycine decarboxylation via glycine cleavage system"/>
    <property type="evidence" value="ECO:0007669"/>
    <property type="project" value="UniProtKB-UniRule"/>
</dbReference>
<keyword evidence="4 6" id="KW-0809">Transit peptide</keyword>
<evidence type="ECO:0000313" key="8">
    <source>
        <dbReference type="EMBL" id="KAG0563994.1"/>
    </source>
</evidence>
<dbReference type="GO" id="GO:0005960">
    <property type="term" value="C:glycine cleavage complex"/>
    <property type="evidence" value="ECO:0007669"/>
    <property type="project" value="UniProtKB-UniRule"/>
</dbReference>
<dbReference type="Gene3D" id="2.40.50.100">
    <property type="match status" value="1"/>
</dbReference>
<dbReference type="Pfam" id="PF01597">
    <property type="entry name" value="GCV_H"/>
    <property type="match status" value="1"/>
</dbReference>
<dbReference type="InterPro" id="IPR002930">
    <property type="entry name" value="GCV_H"/>
</dbReference>
<gene>
    <name evidence="8" type="ORF">KC19_8G074300</name>
</gene>
<evidence type="ECO:0000256" key="1">
    <source>
        <dbReference type="ARBA" id="ARBA00004173"/>
    </source>
</evidence>
<evidence type="ECO:0000313" key="9">
    <source>
        <dbReference type="Proteomes" id="UP000822688"/>
    </source>
</evidence>
<dbReference type="InterPro" id="IPR003016">
    <property type="entry name" value="2-oxoA_DH_lipoyl-BS"/>
</dbReference>
<dbReference type="EMBL" id="CM026429">
    <property type="protein sequence ID" value="KAG0563994.1"/>
    <property type="molecule type" value="Genomic_DNA"/>
</dbReference>
<dbReference type="HAMAP" id="MF_00272">
    <property type="entry name" value="GcvH"/>
    <property type="match status" value="1"/>
</dbReference>
<sequence>MALRSAAAQAATLLRLSGRPAVTQSLWVPLARRSISTTQFASDEVREGLHYAESHEWVKVEGDIGTIGVTDHAQMLLGELVFVELPDTGTSVTGAEKFGSVESVKAVSDIYSPISGEVVEINSTLSDSPETINSSPYDEGWLIKVKLSDKSQLKKLMDNKNYSELLTAEAAH</sequence>
<evidence type="ECO:0000256" key="2">
    <source>
        <dbReference type="ARBA" id="ARBA00009249"/>
    </source>
</evidence>
<organism evidence="8 9">
    <name type="scientific">Ceratodon purpureus</name>
    <name type="common">Fire moss</name>
    <name type="synonym">Dicranum purpureum</name>
    <dbReference type="NCBI Taxonomy" id="3225"/>
    <lineage>
        <taxon>Eukaryota</taxon>
        <taxon>Viridiplantae</taxon>
        <taxon>Streptophyta</taxon>
        <taxon>Embryophyta</taxon>
        <taxon>Bryophyta</taxon>
        <taxon>Bryophytina</taxon>
        <taxon>Bryopsida</taxon>
        <taxon>Dicranidae</taxon>
        <taxon>Pseudoditrichales</taxon>
        <taxon>Ditrichaceae</taxon>
        <taxon>Ceratodon</taxon>
    </lineage>
</organism>
<keyword evidence="9" id="KW-1185">Reference proteome</keyword>
<dbReference type="NCBIfam" id="NF002270">
    <property type="entry name" value="PRK01202.1"/>
    <property type="match status" value="1"/>
</dbReference>
<dbReference type="InterPro" id="IPR011053">
    <property type="entry name" value="Single_hybrid_motif"/>
</dbReference>
<feature type="domain" description="Lipoyl-binding" evidence="7">
    <location>
        <begin position="64"/>
        <end position="146"/>
    </location>
</feature>
<evidence type="ECO:0000256" key="5">
    <source>
        <dbReference type="PIRSR" id="PIRSR617453-50"/>
    </source>
</evidence>
<comment type="subunit">
    <text evidence="6">The glycine cleavage system is composed of four proteins: P, T, L and H.</text>
</comment>